<dbReference type="FunFam" id="1.20.1250.20:FF:000541">
    <property type="entry name" value="Putative hexuronate transporter"/>
    <property type="match status" value="1"/>
</dbReference>
<evidence type="ECO:0000313" key="15">
    <source>
        <dbReference type="Proteomes" id="UP000238049"/>
    </source>
</evidence>
<feature type="transmembrane region" description="Helical" evidence="12">
    <location>
        <begin position="121"/>
        <end position="143"/>
    </location>
</feature>
<dbReference type="InterPro" id="IPR050382">
    <property type="entry name" value="MFS_Na/Anion_cotransporter"/>
</dbReference>
<feature type="region of interest" description="Disordered" evidence="11">
    <location>
        <begin position="15"/>
        <end position="36"/>
    </location>
</feature>
<keyword evidence="4" id="KW-0997">Cell inner membrane</keyword>
<dbReference type="AlphaFoldDB" id="A0A2S6ZV16"/>
<feature type="transmembrane region" description="Helical" evidence="12">
    <location>
        <begin position="235"/>
        <end position="257"/>
    </location>
</feature>
<keyword evidence="3" id="KW-1003">Cell membrane</keyword>
<dbReference type="SUPFAM" id="SSF103473">
    <property type="entry name" value="MFS general substrate transporter"/>
    <property type="match status" value="1"/>
</dbReference>
<keyword evidence="5 12" id="KW-0812">Transmembrane</keyword>
<evidence type="ECO:0000256" key="10">
    <source>
        <dbReference type="ARBA" id="ARBA00052849"/>
    </source>
</evidence>
<feature type="transmembrane region" description="Helical" evidence="12">
    <location>
        <begin position="340"/>
        <end position="361"/>
    </location>
</feature>
<feature type="domain" description="Major facilitator superfamily (MFS) profile" evidence="13">
    <location>
        <begin position="85"/>
        <end position="486"/>
    </location>
</feature>
<feature type="transmembrane region" description="Helical" evidence="12">
    <location>
        <begin position="150"/>
        <end position="182"/>
    </location>
</feature>
<dbReference type="PROSITE" id="PS50850">
    <property type="entry name" value="MFS"/>
    <property type="match status" value="1"/>
</dbReference>
<gene>
    <name evidence="14" type="ORF">XarbCFBP7409_16365</name>
</gene>
<keyword evidence="8 12" id="KW-0472">Membrane</keyword>
<comment type="caution">
    <text evidence="14">The sequence shown here is derived from an EMBL/GenBank/DDBJ whole genome shotgun (WGS) entry which is preliminary data.</text>
</comment>
<comment type="catalytic activity">
    <reaction evidence="10">
        <text>aldehydo-D-galacturonate(out) + H(+)(out) = aldehydo-D-galacturonate(in) + H(+)(in)</text>
        <dbReference type="Rhea" id="RHEA:29295"/>
        <dbReference type="ChEBI" id="CHEBI:12952"/>
        <dbReference type="ChEBI" id="CHEBI:15378"/>
    </reaction>
</comment>
<evidence type="ECO:0000256" key="3">
    <source>
        <dbReference type="ARBA" id="ARBA00022475"/>
    </source>
</evidence>
<evidence type="ECO:0000259" key="13">
    <source>
        <dbReference type="PROSITE" id="PS50850"/>
    </source>
</evidence>
<dbReference type="RefSeq" id="WP_104564195.1">
    <property type="nucleotide sequence ID" value="NZ_MDSK01000038.1"/>
</dbReference>
<evidence type="ECO:0000256" key="7">
    <source>
        <dbReference type="ARBA" id="ARBA00022989"/>
    </source>
</evidence>
<dbReference type="Gene3D" id="1.20.1250.20">
    <property type="entry name" value="MFS general substrate transporter like domains"/>
    <property type="match status" value="2"/>
</dbReference>
<dbReference type="Proteomes" id="UP000238049">
    <property type="component" value="Unassembled WGS sequence"/>
</dbReference>
<feature type="transmembrane region" description="Helical" evidence="12">
    <location>
        <begin position="373"/>
        <end position="389"/>
    </location>
</feature>
<evidence type="ECO:0000256" key="8">
    <source>
        <dbReference type="ARBA" id="ARBA00023136"/>
    </source>
</evidence>
<dbReference type="InterPro" id="IPR036259">
    <property type="entry name" value="MFS_trans_sf"/>
</dbReference>
<evidence type="ECO:0000256" key="12">
    <source>
        <dbReference type="SAM" id="Phobius"/>
    </source>
</evidence>
<evidence type="ECO:0000256" key="6">
    <source>
        <dbReference type="ARBA" id="ARBA00022729"/>
    </source>
</evidence>
<keyword evidence="2" id="KW-0813">Transport</keyword>
<evidence type="ECO:0000256" key="11">
    <source>
        <dbReference type="SAM" id="MobiDB-lite"/>
    </source>
</evidence>
<dbReference type="EMBL" id="MDSL01000039">
    <property type="protein sequence ID" value="PPT96189.1"/>
    <property type="molecule type" value="Genomic_DNA"/>
</dbReference>
<dbReference type="PANTHER" id="PTHR11662:SF285">
    <property type="entry name" value="HEXURONATE TRANSPORTER"/>
    <property type="match status" value="1"/>
</dbReference>
<dbReference type="InterPro" id="IPR011701">
    <property type="entry name" value="MFS"/>
</dbReference>
<evidence type="ECO:0000256" key="1">
    <source>
        <dbReference type="ARBA" id="ARBA00004429"/>
    </source>
</evidence>
<dbReference type="InterPro" id="IPR020846">
    <property type="entry name" value="MFS_dom"/>
</dbReference>
<feature type="transmembrane region" description="Helical" evidence="12">
    <location>
        <begin position="395"/>
        <end position="416"/>
    </location>
</feature>
<feature type="transmembrane region" description="Helical" evidence="12">
    <location>
        <begin position="299"/>
        <end position="320"/>
    </location>
</feature>
<protein>
    <submittedName>
        <fullName evidence="14">MFS transporter</fullName>
    </submittedName>
</protein>
<evidence type="ECO:0000313" key="14">
    <source>
        <dbReference type="EMBL" id="PPT96189.1"/>
    </source>
</evidence>
<dbReference type="PANTHER" id="PTHR11662">
    <property type="entry name" value="SOLUTE CARRIER FAMILY 17"/>
    <property type="match status" value="1"/>
</dbReference>
<evidence type="ECO:0000256" key="2">
    <source>
        <dbReference type="ARBA" id="ARBA00022448"/>
    </source>
</evidence>
<feature type="transmembrane region" description="Helical" evidence="12">
    <location>
        <begin position="428"/>
        <end position="454"/>
    </location>
</feature>
<dbReference type="GO" id="GO:0015134">
    <property type="term" value="F:hexuronate transmembrane transporter activity"/>
    <property type="evidence" value="ECO:0007669"/>
    <property type="project" value="TreeGrafter"/>
</dbReference>
<dbReference type="FunFam" id="1.20.1250.20:FF:000036">
    <property type="entry name" value="Hexuronate transporter"/>
    <property type="match status" value="1"/>
</dbReference>
<dbReference type="GO" id="GO:0005886">
    <property type="term" value="C:plasma membrane"/>
    <property type="evidence" value="ECO:0007669"/>
    <property type="project" value="UniProtKB-SubCell"/>
</dbReference>
<organism evidence="14 15">
    <name type="scientific">Xanthomonas arboricola pv. guizotiae</name>
    <dbReference type="NCBI Taxonomy" id="487867"/>
    <lineage>
        <taxon>Bacteria</taxon>
        <taxon>Pseudomonadati</taxon>
        <taxon>Pseudomonadota</taxon>
        <taxon>Gammaproteobacteria</taxon>
        <taxon>Lysobacterales</taxon>
        <taxon>Lysobacteraceae</taxon>
        <taxon>Xanthomonas</taxon>
    </lineage>
</organism>
<comment type="similarity">
    <text evidence="9">Belongs to the major facilitator superfamily. Phthalate permease family.</text>
</comment>
<keyword evidence="7 12" id="KW-1133">Transmembrane helix</keyword>
<comment type="subcellular location">
    <subcellularLocation>
        <location evidence="1">Cell inner membrane</location>
        <topology evidence="1">Multi-pass membrane protein</topology>
    </subcellularLocation>
</comment>
<keyword evidence="6" id="KW-0732">Signal</keyword>
<feature type="transmembrane region" description="Helical" evidence="12">
    <location>
        <begin position="460"/>
        <end position="482"/>
    </location>
</feature>
<accession>A0A2S6ZV16</accession>
<evidence type="ECO:0000256" key="9">
    <source>
        <dbReference type="ARBA" id="ARBA00038514"/>
    </source>
</evidence>
<proteinExistence type="inferred from homology"/>
<name>A0A2S6ZV16_9XANT</name>
<evidence type="ECO:0000256" key="4">
    <source>
        <dbReference type="ARBA" id="ARBA00022519"/>
    </source>
</evidence>
<reference evidence="14 15" key="1">
    <citation type="submission" date="2016-08" db="EMBL/GenBank/DDBJ databases">
        <title>Evolution of the type three secretion system and type three effector repertoires in Xanthomonas.</title>
        <authorList>
            <person name="Merda D."/>
            <person name="Briand M."/>
            <person name="Bosis E."/>
            <person name="Rousseau C."/>
            <person name="Portier P."/>
            <person name="Jacques M.-A."/>
            <person name="Fischer-Le Saux M."/>
        </authorList>
    </citation>
    <scope>NUCLEOTIDE SEQUENCE [LARGE SCALE GENOMIC DNA]</scope>
    <source>
        <strain evidence="14 15">CFBP 7409</strain>
    </source>
</reference>
<dbReference type="Pfam" id="PF07690">
    <property type="entry name" value="MFS_1"/>
    <property type="match status" value="1"/>
</dbReference>
<sequence>MVALSPVAQGHLRAGAVLDESNRRKRQPGAGPHATRGSALQWLLRNCPAQAASSSAMAPAHMSELPQAAAPAGTLARLGRMRWRVCALLLAATTINYVDRQVLGVLAPFLQTQIGWNEIQYGYIVTAFQAAYALGLLCSGAVIDRFGTRVGYALAIGIWSLAAMGHALATSVVGFAIARFFLGLGESGNFPAALKTVAEWFPRRERALATGIFNSGSNIGAIVAPLLVPLIATAWGWQAAFLFTGVLSATWLLVWWLSYHPPEQQPGLSAAELAHIRSDAHEPVQRRLSWLQVLRHRQAWAFVLGKFITDPIWWFFLFWLPKFLHAEYGLSLLQLGAPLIVIFVLADIGSIAGGWVAGRFIARGWSVNRARKSAMLICAISVVPIVFAARADNLWLAVGLIGLATAAHQGWSANLFTLPSDMFPRHAVATVVGIGGFAGAVGGMLIATFIGFLLQATGSYVPVFLMAGSAYLLALAVVHMLVPRLAPAQLPADAAPTANASS</sequence>
<dbReference type="CDD" id="cd17319">
    <property type="entry name" value="MFS_ExuT_GudP_like"/>
    <property type="match status" value="1"/>
</dbReference>
<evidence type="ECO:0000256" key="5">
    <source>
        <dbReference type="ARBA" id="ARBA00022692"/>
    </source>
</evidence>